<reference evidence="1" key="2">
    <citation type="submission" date="2025-09" db="UniProtKB">
        <authorList>
            <consortium name="Ensembl"/>
        </authorList>
    </citation>
    <scope>IDENTIFICATION</scope>
</reference>
<dbReference type="PANTHER" id="PTHR31635:SF196">
    <property type="entry name" value="REVERSE TRANSCRIPTASE DOMAIN-CONTAINING PROTEIN-RELATED"/>
    <property type="match status" value="1"/>
</dbReference>
<dbReference type="AlphaFoldDB" id="A0A8C3W710"/>
<name>A0A8C3W710_9CETA</name>
<protein>
    <submittedName>
        <fullName evidence="1">Uncharacterized protein</fullName>
    </submittedName>
</protein>
<accession>A0A8C3W710</accession>
<dbReference type="Proteomes" id="UP000694540">
    <property type="component" value="Unplaced"/>
</dbReference>
<reference evidence="1" key="1">
    <citation type="submission" date="2025-08" db="UniProtKB">
        <authorList>
            <consortium name="Ensembl"/>
        </authorList>
    </citation>
    <scope>IDENTIFICATION</scope>
</reference>
<keyword evidence="2" id="KW-1185">Reference proteome</keyword>
<dbReference type="PANTHER" id="PTHR31635">
    <property type="entry name" value="REVERSE TRANSCRIPTASE DOMAIN-CONTAINING PROTEIN-RELATED"/>
    <property type="match status" value="1"/>
</dbReference>
<evidence type="ECO:0000313" key="1">
    <source>
        <dbReference type="Ensembl" id="ENSCWAP00000008780.1"/>
    </source>
</evidence>
<evidence type="ECO:0000313" key="2">
    <source>
        <dbReference type="Proteomes" id="UP000694540"/>
    </source>
</evidence>
<organism evidence="1 2">
    <name type="scientific">Catagonus wagneri</name>
    <name type="common">Chacoan peccary</name>
    <dbReference type="NCBI Taxonomy" id="51154"/>
    <lineage>
        <taxon>Eukaryota</taxon>
        <taxon>Metazoa</taxon>
        <taxon>Chordata</taxon>
        <taxon>Craniata</taxon>
        <taxon>Vertebrata</taxon>
        <taxon>Euteleostomi</taxon>
        <taxon>Mammalia</taxon>
        <taxon>Eutheria</taxon>
        <taxon>Laurasiatheria</taxon>
        <taxon>Artiodactyla</taxon>
        <taxon>Suina</taxon>
        <taxon>Tayassuidae</taxon>
        <taxon>Catagonus</taxon>
    </lineage>
</organism>
<dbReference type="GeneTree" id="ENSGT01150000286925"/>
<proteinExistence type="predicted"/>
<dbReference type="Ensembl" id="ENSCWAT00000009540.1">
    <property type="protein sequence ID" value="ENSCWAP00000008780.1"/>
    <property type="gene ID" value="ENSCWAG00000006800.1"/>
</dbReference>
<sequence length="83" mass="9779">MILYLENPKDSTRKLLELINEFGKVTGYKINTQKSTAFLYTNNERSEREVREAIPFTIASKRIKYLGINLPKETKDLYSENYK</sequence>